<dbReference type="STRING" id="1034346.GCA_000313565_01585"/>
<dbReference type="Gene3D" id="2.60.120.460">
    <property type="entry name" value="YjbQ-like"/>
    <property type="match status" value="1"/>
</dbReference>
<name>A0A318KWQ8_9FIRM</name>
<protein>
    <submittedName>
        <fullName evidence="2">Thiamine phosphate synthase YjbQ (UPF0047 family)</fullName>
    </submittedName>
</protein>
<sequence>MIKINYIELETRYPKIYFFNITDEIKARIAESGISNGTVTVQSLHTTCAIFFEEYVHDEDPNGTDYLQLDLNRCLRKIFPDEVAFNDNYYYPGPKHMNREGRPHFDFQGISLNGPAHLKSTMIGASQTFVIDQGVLQSGPFGSIWFVDFDTTRPRKRKCVLCINGE</sequence>
<comment type="caution">
    <text evidence="2">The sequence shown here is derived from an EMBL/GenBank/DDBJ whole genome shotgun (WGS) entry which is preliminary data.</text>
</comment>
<dbReference type="PANTHER" id="PTHR30615">
    <property type="entry name" value="UNCHARACTERIZED PROTEIN YJBQ-RELATED"/>
    <property type="match status" value="1"/>
</dbReference>
<dbReference type="Pfam" id="PF01894">
    <property type="entry name" value="YjbQ"/>
    <property type="match status" value="1"/>
</dbReference>
<dbReference type="EMBL" id="QJKH01000004">
    <property type="protein sequence ID" value="PXX80086.1"/>
    <property type="molecule type" value="Genomic_DNA"/>
</dbReference>
<comment type="similarity">
    <text evidence="1">Belongs to the UPF0047 family.</text>
</comment>
<evidence type="ECO:0000313" key="3">
    <source>
        <dbReference type="Proteomes" id="UP000247612"/>
    </source>
</evidence>
<gene>
    <name evidence="2" type="ORF">DES51_10491</name>
</gene>
<dbReference type="RefSeq" id="WP_022937888.1">
    <property type="nucleotide sequence ID" value="NZ_CABKRQ010000004.1"/>
</dbReference>
<dbReference type="Proteomes" id="UP000247612">
    <property type="component" value="Unassembled WGS sequence"/>
</dbReference>
<dbReference type="PANTHER" id="PTHR30615:SF8">
    <property type="entry name" value="UPF0047 PROTEIN C4A8.02C"/>
    <property type="match status" value="1"/>
</dbReference>
<accession>A0A318KWQ8</accession>
<dbReference type="InterPro" id="IPR035917">
    <property type="entry name" value="YjbQ-like_sf"/>
</dbReference>
<keyword evidence="3" id="KW-1185">Reference proteome</keyword>
<evidence type="ECO:0000313" key="2">
    <source>
        <dbReference type="EMBL" id="PXX80086.1"/>
    </source>
</evidence>
<evidence type="ECO:0000256" key="1">
    <source>
        <dbReference type="ARBA" id="ARBA00005534"/>
    </source>
</evidence>
<dbReference type="AlphaFoldDB" id="A0A318KWQ8"/>
<dbReference type="OrthoDB" id="9801725at2"/>
<organism evidence="2 3">
    <name type="scientific">Dielma fastidiosa</name>
    <dbReference type="NCBI Taxonomy" id="1034346"/>
    <lineage>
        <taxon>Bacteria</taxon>
        <taxon>Bacillati</taxon>
        <taxon>Bacillota</taxon>
        <taxon>Erysipelotrichia</taxon>
        <taxon>Erysipelotrichales</taxon>
        <taxon>Erysipelotrichaceae</taxon>
        <taxon>Dielma</taxon>
    </lineage>
</organism>
<dbReference type="SUPFAM" id="SSF111038">
    <property type="entry name" value="YjbQ-like"/>
    <property type="match status" value="1"/>
</dbReference>
<proteinExistence type="inferred from homology"/>
<reference evidence="2 3" key="1">
    <citation type="submission" date="2018-05" db="EMBL/GenBank/DDBJ databases">
        <title>Genomic Encyclopedia of Type Strains, Phase IV (KMG-IV): sequencing the most valuable type-strain genomes for metagenomic binning, comparative biology and taxonomic classification.</title>
        <authorList>
            <person name="Goeker M."/>
        </authorList>
    </citation>
    <scope>NUCLEOTIDE SEQUENCE [LARGE SCALE GENOMIC DNA]</scope>
    <source>
        <strain evidence="2 3">JC118</strain>
    </source>
</reference>
<dbReference type="InterPro" id="IPR001602">
    <property type="entry name" value="UPF0047_YjbQ-like"/>
</dbReference>